<dbReference type="Proteomes" id="UP001168821">
    <property type="component" value="Unassembled WGS sequence"/>
</dbReference>
<evidence type="ECO:0000313" key="2">
    <source>
        <dbReference type="Proteomes" id="UP001168821"/>
    </source>
</evidence>
<organism evidence="1 2">
    <name type="scientific">Zophobas morio</name>
    <dbReference type="NCBI Taxonomy" id="2755281"/>
    <lineage>
        <taxon>Eukaryota</taxon>
        <taxon>Metazoa</taxon>
        <taxon>Ecdysozoa</taxon>
        <taxon>Arthropoda</taxon>
        <taxon>Hexapoda</taxon>
        <taxon>Insecta</taxon>
        <taxon>Pterygota</taxon>
        <taxon>Neoptera</taxon>
        <taxon>Endopterygota</taxon>
        <taxon>Coleoptera</taxon>
        <taxon>Polyphaga</taxon>
        <taxon>Cucujiformia</taxon>
        <taxon>Tenebrionidae</taxon>
        <taxon>Zophobas</taxon>
    </lineage>
</organism>
<keyword evidence="2" id="KW-1185">Reference proteome</keyword>
<dbReference type="EMBL" id="JALNTZ010000003">
    <property type="protein sequence ID" value="KAJ3657323.1"/>
    <property type="molecule type" value="Genomic_DNA"/>
</dbReference>
<sequence length="101" mass="11413">MNIGCEIKRLISSRCVNPIVGRRQSNSSLFMSGAPDGCPHCLRVPPFCCEGRRRFSFTARSLCDRERDRRGKVTEVALFIIRPGCNSEGKRVLEEAARLDR</sequence>
<name>A0AA38MID0_9CUCU</name>
<reference evidence="1" key="1">
    <citation type="journal article" date="2023" name="G3 (Bethesda)">
        <title>Whole genome assemblies of Zophobas morio and Tenebrio molitor.</title>
        <authorList>
            <person name="Kaur S."/>
            <person name="Stinson S.A."/>
            <person name="diCenzo G.C."/>
        </authorList>
    </citation>
    <scope>NUCLEOTIDE SEQUENCE</scope>
    <source>
        <strain evidence="1">QUZm001</strain>
    </source>
</reference>
<protein>
    <submittedName>
        <fullName evidence="1">Uncharacterized protein</fullName>
    </submittedName>
</protein>
<proteinExistence type="predicted"/>
<dbReference type="AlphaFoldDB" id="A0AA38MID0"/>
<evidence type="ECO:0000313" key="1">
    <source>
        <dbReference type="EMBL" id="KAJ3657323.1"/>
    </source>
</evidence>
<gene>
    <name evidence="1" type="ORF">Zmor_009134</name>
</gene>
<accession>A0AA38MID0</accession>
<comment type="caution">
    <text evidence="1">The sequence shown here is derived from an EMBL/GenBank/DDBJ whole genome shotgun (WGS) entry which is preliminary data.</text>
</comment>